<feature type="transmembrane region" description="Helical" evidence="1">
    <location>
        <begin position="46"/>
        <end position="66"/>
    </location>
</feature>
<dbReference type="eggNOG" id="ENOG502QQMB">
    <property type="taxonomic scope" value="Eukaryota"/>
</dbReference>
<keyword evidence="4" id="KW-1185">Reference proteome</keyword>
<dbReference type="KEGG" id="smo:SELMODRAFT_413914"/>
<keyword evidence="1" id="KW-1133">Transmembrane helix</keyword>
<dbReference type="InParanoid" id="D8RR13"/>
<keyword evidence="1" id="KW-0472">Membrane</keyword>
<evidence type="ECO:0000256" key="1">
    <source>
        <dbReference type="SAM" id="Phobius"/>
    </source>
</evidence>
<keyword evidence="1" id="KW-0812">Transmembrane</keyword>
<dbReference type="Proteomes" id="UP000001514">
    <property type="component" value="Unassembled WGS sequence"/>
</dbReference>
<dbReference type="EMBL" id="GL377587">
    <property type="protein sequence ID" value="EFJ25318.1"/>
    <property type="molecule type" value="Genomic_DNA"/>
</dbReference>
<feature type="domain" description="DUF7036" evidence="2">
    <location>
        <begin position="85"/>
        <end position="172"/>
    </location>
</feature>
<evidence type="ECO:0000259" key="2">
    <source>
        <dbReference type="Pfam" id="PF23041"/>
    </source>
</evidence>
<feature type="domain" description="DUF7036" evidence="2">
    <location>
        <begin position="204"/>
        <end position="294"/>
    </location>
</feature>
<dbReference type="PANTHER" id="PTHR33826">
    <property type="entry name" value="F20B24.21"/>
    <property type="match status" value="1"/>
</dbReference>
<dbReference type="InterPro" id="IPR055464">
    <property type="entry name" value="DUF7036"/>
</dbReference>
<name>D8RR13_SELML</name>
<sequence length="420" mass="46425">MAVGRVLRKVMGKNDEGAPSSAALETEGPVNPQDCRSCFQRSTWRWIVTVVLSLQLLVFVLLTVGIRRGHNGAKNSFIEAPFMFTFKLQRSASVIERYKAELEANLSSHIPSSNMKVSLLSVNQTNDCRYAEVRFQLLPDHRAPYNESAVKKSLVKFFLQQRNLSLTPTTFGQVYDFQINKFPGGLSIVPGKWQKSLRRPSLFNFTLPNRHISGVSSNFRVFKHQLAGGISLQHNETLIARLTNLNGSTVESPVIIQATVFPAGRHFSSTRIRQLALKVSRHRKNLRLNHTLFGRVKDIQLSPMFRHALGLDIAPSPAPSPAPVSGGSQEYTDYSYGRSPKLFYPGAYDAPAPAPVYSIQTGFAKSPDFVSAAPDFPDKLSGGMAFVPGVAEPQSSSSWYSQRLSAMRNVLVATAIALML</sequence>
<organism evidence="4">
    <name type="scientific">Selaginella moellendorffii</name>
    <name type="common">Spikemoss</name>
    <dbReference type="NCBI Taxonomy" id="88036"/>
    <lineage>
        <taxon>Eukaryota</taxon>
        <taxon>Viridiplantae</taxon>
        <taxon>Streptophyta</taxon>
        <taxon>Embryophyta</taxon>
        <taxon>Tracheophyta</taxon>
        <taxon>Lycopodiopsida</taxon>
        <taxon>Selaginellales</taxon>
        <taxon>Selaginellaceae</taxon>
        <taxon>Selaginella</taxon>
    </lineage>
</organism>
<reference evidence="3 4" key="1">
    <citation type="journal article" date="2011" name="Science">
        <title>The Selaginella genome identifies genetic changes associated with the evolution of vascular plants.</title>
        <authorList>
            <person name="Banks J.A."/>
            <person name="Nishiyama T."/>
            <person name="Hasebe M."/>
            <person name="Bowman J.L."/>
            <person name="Gribskov M."/>
            <person name="dePamphilis C."/>
            <person name="Albert V.A."/>
            <person name="Aono N."/>
            <person name="Aoyama T."/>
            <person name="Ambrose B.A."/>
            <person name="Ashton N.W."/>
            <person name="Axtell M.J."/>
            <person name="Barker E."/>
            <person name="Barker M.S."/>
            <person name="Bennetzen J.L."/>
            <person name="Bonawitz N.D."/>
            <person name="Chapple C."/>
            <person name="Cheng C."/>
            <person name="Correa L.G."/>
            <person name="Dacre M."/>
            <person name="DeBarry J."/>
            <person name="Dreyer I."/>
            <person name="Elias M."/>
            <person name="Engstrom E.M."/>
            <person name="Estelle M."/>
            <person name="Feng L."/>
            <person name="Finet C."/>
            <person name="Floyd S.K."/>
            <person name="Frommer W.B."/>
            <person name="Fujita T."/>
            <person name="Gramzow L."/>
            <person name="Gutensohn M."/>
            <person name="Harholt J."/>
            <person name="Hattori M."/>
            <person name="Heyl A."/>
            <person name="Hirai T."/>
            <person name="Hiwatashi Y."/>
            <person name="Ishikawa M."/>
            <person name="Iwata M."/>
            <person name="Karol K.G."/>
            <person name="Koehler B."/>
            <person name="Kolukisaoglu U."/>
            <person name="Kubo M."/>
            <person name="Kurata T."/>
            <person name="Lalonde S."/>
            <person name="Li K."/>
            <person name="Li Y."/>
            <person name="Litt A."/>
            <person name="Lyons E."/>
            <person name="Manning G."/>
            <person name="Maruyama T."/>
            <person name="Michael T.P."/>
            <person name="Mikami K."/>
            <person name="Miyazaki S."/>
            <person name="Morinaga S."/>
            <person name="Murata T."/>
            <person name="Mueller-Roeber B."/>
            <person name="Nelson D.R."/>
            <person name="Obara M."/>
            <person name="Oguri Y."/>
            <person name="Olmstead R.G."/>
            <person name="Onodera N."/>
            <person name="Petersen B.L."/>
            <person name="Pils B."/>
            <person name="Prigge M."/>
            <person name="Rensing S.A."/>
            <person name="Riano-Pachon D.M."/>
            <person name="Roberts A.W."/>
            <person name="Sato Y."/>
            <person name="Scheller H.V."/>
            <person name="Schulz B."/>
            <person name="Schulz C."/>
            <person name="Shakirov E.V."/>
            <person name="Shibagaki N."/>
            <person name="Shinohara N."/>
            <person name="Shippen D.E."/>
            <person name="Soerensen I."/>
            <person name="Sotooka R."/>
            <person name="Sugimoto N."/>
            <person name="Sugita M."/>
            <person name="Sumikawa N."/>
            <person name="Tanurdzic M."/>
            <person name="Theissen G."/>
            <person name="Ulvskov P."/>
            <person name="Wakazuki S."/>
            <person name="Weng J.K."/>
            <person name="Willats W.W."/>
            <person name="Wipf D."/>
            <person name="Wolf P.G."/>
            <person name="Yang L."/>
            <person name="Zimmer A.D."/>
            <person name="Zhu Q."/>
            <person name="Mitros T."/>
            <person name="Hellsten U."/>
            <person name="Loque D."/>
            <person name="Otillar R."/>
            <person name="Salamov A."/>
            <person name="Schmutz J."/>
            <person name="Shapiro H."/>
            <person name="Lindquist E."/>
            <person name="Lucas S."/>
            <person name="Rokhsar D."/>
            <person name="Grigoriev I.V."/>
        </authorList>
    </citation>
    <scope>NUCLEOTIDE SEQUENCE [LARGE SCALE GENOMIC DNA]</scope>
</reference>
<dbReference type="AlphaFoldDB" id="D8RR13"/>
<dbReference type="Gramene" id="EFJ25318">
    <property type="protein sequence ID" value="EFJ25318"/>
    <property type="gene ID" value="SELMODRAFT_413914"/>
</dbReference>
<dbReference type="PANTHER" id="PTHR33826:SF4">
    <property type="entry name" value="F20B24.21"/>
    <property type="match status" value="1"/>
</dbReference>
<proteinExistence type="predicted"/>
<dbReference type="OrthoDB" id="611787at2759"/>
<gene>
    <name evidence="3" type="ORF">SELMODRAFT_413914</name>
</gene>
<dbReference type="OMA" id="EHPPDPC"/>
<dbReference type="HOGENOM" id="CLU_654521_0_0_1"/>
<evidence type="ECO:0000313" key="3">
    <source>
        <dbReference type="EMBL" id="EFJ25318.1"/>
    </source>
</evidence>
<dbReference type="Pfam" id="PF23041">
    <property type="entry name" value="DUF7036"/>
    <property type="match status" value="2"/>
</dbReference>
<evidence type="ECO:0000313" key="4">
    <source>
        <dbReference type="Proteomes" id="UP000001514"/>
    </source>
</evidence>
<dbReference type="FunCoup" id="D8RR13">
    <property type="interactions" value="968"/>
</dbReference>
<accession>D8RR13</accession>
<protein>
    <recommendedName>
        <fullName evidence="2">DUF7036 domain-containing protein</fullName>
    </recommendedName>
</protein>